<dbReference type="Pfam" id="PF01047">
    <property type="entry name" value="MarR"/>
    <property type="match status" value="1"/>
</dbReference>
<keyword evidence="3" id="KW-0804">Transcription</keyword>
<dbReference type="SUPFAM" id="SSF46785">
    <property type="entry name" value="Winged helix' DNA-binding domain"/>
    <property type="match status" value="1"/>
</dbReference>
<evidence type="ECO:0000313" key="5">
    <source>
        <dbReference type="EMBL" id="SAI73259.1"/>
    </source>
</evidence>
<sequence length="162" mass="18096">MRDNAGTQLIRPAMPTPYEDRFGFLISDIARLLGVQFDRHARQKIELSRAQCRVALYLSTYGQMNQAKLAELLDVTPMTVARMLDRMQEGGWVVRIQDPNDRRAFHVRITEKAQSVLDDALLLGDDVTAMAMDGLSADERATLVALLRKVRGNLGSGAPQQI</sequence>
<dbReference type="InterPro" id="IPR000835">
    <property type="entry name" value="HTH_MarR-typ"/>
</dbReference>
<reference evidence="5 6" key="1">
    <citation type="submission" date="2016-04" db="EMBL/GenBank/DDBJ databases">
        <authorList>
            <consortium name="Pathogen Informatics"/>
        </authorList>
    </citation>
    <scope>NUCLEOTIDE SEQUENCE [LARGE SCALE GENOMIC DNA]</scope>
    <source>
        <strain evidence="5 6">H050680373</strain>
    </source>
</reference>
<dbReference type="AlphaFoldDB" id="A0A157SS63"/>
<name>A0A157SS63_9BORD</name>
<dbReference type="InterPro" id="IPR036388">
    <property type="entry name" value="WH-like_DNA-bd_sf"/>
</dbReference>
<dbReference type="PRINTS" id="PR00598">
    <property type="entry name" value="HTHMARR"/>
</dbReference>
<dbReference type="Gene3D" id="1.10.10.10">
    <property type="entry name" value="Winged helix-like DNA-binding domain superfamily/Winged helix DNA-binding domain"/>
    <property type="match status" value="1"/>
</dbReference>
<proteinExistence type="predicted"/>
<dbReference type="STRING" id="288768.SAMEA3906486_04564"/>
<dbReference type="PANTHER" id="PTHR42756">
    <property type="entry name" value="TRANSCRIPTIONAL REGULATOR, MARR"/>
    <property type="match status" value="1"/>
</dbReference>
<dbReference type="PANTHER" id="PTHR42756:SF1">
    <property type="entry name" value="TRANSCRIPTIONAL REPRESSOR OF EMRAB OPERON"/>
    <property type="match status" value="1"/>
</dbReference>
<dbReference type="InterPro" id="IPR036390">
    <property type="entry name" value="WH_DNA-bd_sf"/>
</dbReference>
<gene>
    <name evidence="5" type="primary">marR_6</name>
    <name evidence="5" type="ORF">SAMEA3906486_04564</name>
</gene>
<dbReference type="GO" id="GO:0003677">
    <property type="term" value="F:DNA binding"/>
    <property type="evidence" value="ECO:0007669"/>
    <property type="project" value="UniProtKB-KW"/>
</dbReference>
<evidence type="ECO:0000313" key="6">
    <source>
        <dbReference type="Proteomes" id="UP000076848"/>
    </source>
</evidence>
<evidence type="ECO:0000259" key="4">
    <source>
        <dbReference type="PROSITE" id="PS50995"/>
    </source>
</evidence>
<accession>A0A157SS63</accession>
<evidence type="ECO:0000256" key="1">
    <source>
        <dbReference type="ARBA" id="ARBA00023015"/>
    </source>
</evidence>
<dbReference type="EMBL" id="FKIF01000008">
    <property type="protein sequence ID" value="SAI73259.1"/>
    <property type="molecule type" value="Genomic_DNA"/>
</dbReference>
<evidence type="ECO:0000256" key="2">
    <source>
        <dbReference type="ARBA" id="ARBA00023125"/>
    </source>
</evidence>
<organism evidence="5 6">
    <name type="scientific">Bordetella ansorpii</name>
    <dbReference type="NCBI Taxonomy" id="288768"/>
    <lineage>
        <taxon>Bacteria</taxon>
        <taxon>Pseudomonadati</taxon>
        <taxon>Pseudomonadota</taxon>
        <taxon>Betaproteobacteria</taxon>
        <taxon>Burkholderiales</taxon>
        <taxon>Alcaligenaceae</taxon>
        <taxon>Bordetella</taxon>
    </lineage>
</organism>
<keyword evidence="2" id="KW-0238">DNA-binding</keyword>
<evidence type="ECO:0000256" key="3">
    <source>
        <dbReference type="ARBA" id="ARBA00023163"/>
    </source>
</evidence>
<dbReference type="GO" id="GO:0003700">
    <property type="term" value="F:DNA-binding transcription factor activity"/>
    <property type="evidence" value="ECO:0007669"/>
    <property type="project" value="InterPro"/>
</dbReference>
<protein>
    <submittedName>
        <fullName evidence="5">MarR family transcriptional regulator</fullName>
    </submittedName>
</protein>
<dbReference type="Proteomes" id="UP000076848">
    <property type="component" value="Unassembled WGS sequence"/>
</dbReference>
<keyword evidence="6" id="KW-1185">Reference proteome</keyword>
<dbReference type="SMART" id="SM00347">
    <property type="entry name" value="HTH_MARR"/>
    <property type="match status" value="1"/>
</dbReference>
<feature type="domain" description="HTH marR-type" evidence="4">
    <location>
        <begin position="19"/>
        <end position="152"/>
    </location>
</feature>
<dbReference type="PROSITE" id="PS50995">
    <property type="entry name" value="HTH_MARR_2"/>
    <property type="match status" value="1"/>
</dbReference>
<keyword evidence="1" id="KW-0805">Transcription regulation</keyword>